<dbReference type="Pfam" id="PF02796">
    <property type="entry name" value="HTH_7"/>
    <property type="match status" value="1"/>
</dbReference>
<sequence length="54" mass="6229">MQVHTCVAQSGTDRLHVHPKSARRLHRQGQSARLLARRYGVAHTTVLRILKRNF</sequence>
<feature type="domain" description="Resolvase HTH" evidence="1">
    <location>
        <begin position="21"/>
        <end position="51"/>
    </location>
</feature>
<dbReference type="GO" id="GO:0000150">
    <property type="term" value="F:DNA strand exchange activity"/>
    <property type="evidence" value="ECO:0007669"/>
    <property type="project" value="InterPro"/>
</dbReference>
<dbReference type="GO" id="GO:0003677">
    <property type="term" value="F:DNA binding"/>
    <property type="evidence" value="ECO:0007669"/>
    <property type="project" value="InterPro"/>
</dbReference>
<dbReference type="EMBL" id="NBXB01000033">
    <property type="protein sequence ID" value="RFA13751.1"/>
    <property type="molecule type" value="Genomic_DNA"/>
</dbReference>
<evidence type="ECO:0000259" key="1">
    <source>
        <dbReference type="Pfam" id="PF02796"/>
    </source>
</evidence>
<evidence type="ECO:0000313" key="2">
    <source>
        <dbReference type="EMBL" id="RFA13751.1"/>
    </source>
</evidence>
<reference evidence="2 3" key="1">
    <citation type="submission" date="2017-04" db="EMBL/GenBank/DDBJ databases">
        <title>Comparative genome analysis of Subtercola boreus.</title>
        <authorList>
            <person name="Cho Y.-J."/>
            <person name="Cho A."/>
            <person name="Kim O.-S."/>
            <person name="Lee J.-I."/>
        </authorList>
    </citation>
    <scope>NUCLEOTIDE SEQUENCE [LARGE SCALE GENOMIC DNA]</scope>
    <source>
        <strain evidence="2 3">P27479</strain>
    </source>
</reference>
<proteinExistence type="predicted"/>
<dbReference type="AlphaFoldDB" id="A0A3E0VVE6"/>
<evidence type="ECO:0000313" key="3">
    <source>
        <dbReference type="Proteomes" id="UP000256541"/>
    </source>
</evidence>
<dbReference type="InterPro" id="IPR006120">
    <property type="entry name" value="Resolvase_HTH_dom"/>
</dbReference>
<accession>A0A3E0VVE6</accession>
<name>A0A3E0VVE6_9MICO</name>
<gene>
    <name evidence="2" type="ORF">B7R22_11695</name>
</gene>
<organism evidence="2 3">
    <name type="scientific">Subtercola boreus</name>
    <dbReference type="NCBI Taxonomy" id="120213"/>
    <lineage>
        <taxon>Bacteria</taxon>
        <taxon>Bacillati</taxon>
        <taxon>Actinomycetota</taxon>
        <taxon>Actinomycetes</taxon>
        <taxon>Micrococcales</taxon>
        <taxon>Microbacteriaceae</taxon>
        <taxon>Subtercola</taxon>
    </lineage>
</organism>
<dbReference type="Proteomes" id="UP000256541">
    <property type="component" value="Unassembled WGS sequence"/>
</dbReference>
<comment type="caution">
    <text evidence="2">The sequence shown here is derived from an EMBL/GenBank/DDBJ whole genome shotgun (WGS) entry which is preliminary data.</text>
</comment>
<protein>
    <recommendedName>
        <fullName evidence="1">Resolvase HTH domain-containing protein</fullName>
    </recommendedName>
</protein>